<dbReference type="AlphaFoldDB" id="A0A0C4Y785"/>
<evidence type="ECO:0000313" key="1">
    <source>
        <dbReference type="EMBL" id="AJG18890.1"/>
    </source>
</evidence>
<dbReference type="GO" id="GO:0051603">
    <property type="term" value="P:proteolysis involved in protein catabolic process"/>
    <property type="evidence" value="ECO:0007669"/>
    <property type="project" value="InterPro"/>
</dbReference>
<dbReference type="EMBL" id="CP010536">
    <property type="protein sequence ID" value="AJG18890.1"/>
    <property type="molecule type" value="Genomic_DNA"/>
</dbReference>
<dbReference type="CDD" id="cd01906">
    <property type="entry name" value="proteasome_protease_HslV"/>
    <property type="match status" value="1"/>
</dbReference>
<dbReference type="OrthoDB" id="9150015at2"/>
<dbReference type="STRING" id="68895.RR42_m1491"/>
<protein>
    <submittedName>
        <fullName evidence="1">ATP-dependent protease HslVU (ClpYQ), peptidase subunit</fullName>
    </submittedName>
</protein>
<organism evidence="1 2">
    <name type="scientific">Cupriavidus basilensis</name>
    <dbReference type="NCBI Taxonomy" id="68895"/>
    <lineage>
        <taxon>Bacteria</taxon>
        <taxon>Pseudomonadati</taxon>
        <taxon>Pseudomonadota</taxon>
        <taxon>Betaproteobacteria</taxon>
        <taxon>Burkholderiales</taxon>
        <taxon>Burkholderiaceae</taxon>
        <taxon>Cupriavidus</taxon>
    </lineage>
</organism>
<dbReference type="KEGG" id="cbw:RR42_m1491"/>
<keyword evidence="1" id="KW-0378">Hydrolase</keyword>
<keyword evidence="1" id="KW-0645">Protease</keyword>
<dbReference type="SUPFAM" id="SSF56235">
    <property type="entry name" value="N-terminal nucleophile aminohydrolases (Ntn hydrolases)"/>
    <property type="match status" value="1"/>
</dbReference>
<dbReference type="Gene3D" id="3.60.20.10">
    <property type="entry name" value="Glutamine Phosphoribosylpyrophosphate, subunit 1, domain 1"/>
    <property type="match status" value="1"/>
</dbReference>
<reference evidence="1 2" key="1">
    <citation type="journal article" date="2015" name="Genome Announc.">
        <title>Complete Genome Sequence of Cupriavidus basilensis 4G11, Isolated from the Oak Ridge Field Research Center Site.</title>
        <authorList>
            <person name="Ray J."/>
            <person name="Waters R.J."/>
            <person name="Skerker J.M."/>
            <person name="Kuehl J.V."/>
            <person name="Price M.N."/>
            <person name="Huang J."/>
            <person name="Chakraborty R."/>
            <person name="Arkin A.P."/>
            <person name="Deutschbauer A."/>
        </authorList>
    </citation>
    <scope>NUCLEOTIDE SEQUENCE [LARGE SCALE GENOMIC DNA]</scope>
    <source>
        <strain evidence="1">4G11</strain>
    </source>
</reference>
<gene>
    <name evidence="1" type="ORF">RR42_m1491</name>
</gene>
<dbReference type="RefSeq" id="WP_043345231.1">
    <property type="nucleotide sequence ID" value="NZ_CP010536.1"/>
</dbReference>
<dbReference type="Proteomes" id="UP000031843">
    <property type="component" value="Chromosome main"/>
</dbReference>
<dbReference type="InterPro" id="IPR001353">
    <property type="entry name" value="Proteasome_sua/b"/>
</dbReference>
<dbReference type="GO" id="GO:0008233">
    <property type="term" value="F:peptidase activity"/>
    <property type="evidence" value="ECO:0007669"/>
    <property type="project" value="UniProtKB-KW"/>
</dbReference>
<dbReference type="Pfam" id="PF00227">
    <property type="entry name" value="Proteasome"/>
    <property type="match status" value="1"/>
</dbReference>
<accession>A0A0C4Y785</accession>
<sequence length="205" mass="22238">MTTCVVVKKAGEVAIAADALVTFGDTRLTRAYERNQKVFPVGDSFVALAGTTAHFPVMRSLLAGLGEDCRLGSRDEVFRTFLKVHEKLKNEYFINTKEDEDDPYESSQIVCLIANPAGIFGVYSYREVFSFDRFWGIGSGRNYALGAMHAVYDQPGLAAREIARIGVDAGVEFDKSSAGPVEVQVVQLADMAGDGATNNDGAPRI</sequence>
<name>A0A0C4Y785_9BURK</name>
<dbReference type="GO" id="GO:0005839">
    <property type="term" value="C:proteasome core complex"/>
    <property type="evidence" value="ECO:0007669"/>
    <property type="project" value="InterPro"/>
</dbReference>
<keyword evidence="2" id="KW-1185">Reference proteome</keyword>
<proteinExistence type="predicted"/>
<evidence type="ECO:0000313" key="2">
    <source>
        <dbReference type="Proteomes" id="UP000031843"/>
    </source>
</evidence>
<dbReference type="InterPro" id="IPR029055">
    <property type="entry name" value="Ntn_hydrolases_N"/>
</dbReference>